<protein>
    <submittedName>
        <fullName evidence="1">Uncharacterized protein</fullName>
    </submittedName>
</protein>
<accession>A0A197KB67</accession>
<proteinExistence type="predicted"/>
<dbReference type="AlphaFoldDB" id="A0A197KB67"/>
<gene>
    <name evidence="1" type="ORF">K457DRAFT_1709998</name>
</gene>
<sequence length="122" mass="14447">MVITKERKKYIGRRANYGTKKRRARLDRGWKVWKSRKQKDYSWSQQKSKKKVEEGANTQHPIVCLIFFLCSPLKLNPVLLLFPGALDENRKNKRASSPFVVVFLVPSFWSDFHEVFRTLSLF</sequence>
<dbReference type="Proteomes" id="UP000078512">
    <property type="component" value="Unassembled WGS sequence"/>
</dbReference>
<organism evidence="1 2">
    <name type="scientific">Linnemannia elongata AG-77</name>
    <dbReference type="NCBI Taxonomy" id="1314771"/>
    <lineage>
        <taxon>Eukaryota</taxon>
        <taxon>Fungi</taxon>
        <taxon>Fungi incertae sedis</taxon>
        <taxon>Mucoromycota</taxon>
        <taxon>Mortierellomycotina</taxon>
        <taxon>Mortierellomycetes</taxon>
        <taxon>Mortierellales</taxon>
        <taxon>Mortierellaceae</taxon>
        <taxon>Linnemannia</taxon>
    </lineage>
</organism>
<keyword evidence="2" id="KW-1185">Reference proteome</keyword>
<reference evidence="1 2" key="1">
    <citation type="submission" date="2016-05" db="EMBL/GenBank/DDBJ databases">
        <title>Genome sequencing reveals origins of a unique bacterial endosymbiosis in the earliest lineages of terrestrial Fungi.</title>
        <authorList>
            <consortium name="DOE Joint Genome Institute"/>
            <person name="Uehling J."/>
            <person name="Gryganskyi A."/>
            <person name="Hameed K."/>
            <person name="Tschaplinski T."/>
            <person name="Misztal P."/>
            <person name="Wu S."/>
            <person name="Desiro A."/>
            <person name="Vande Pol N."/>
            <person name="Du Z.-Y."/>
            <person name="Zienkiewicz A."/>
            <person name="Zienkiewicz K."/>
            <person name="Morin E."/>
            <person name="Tisserant E."/>
            <person name="Splivallo R."/>
            <person name="Hainaut M."/>
            <person name="Henrissat B."/>
            <person name="Ohm R."/>
            <person name="Kuo A."/>
            <person name="Yan J."/>
            <person name="Lipzen A."/>
            <person name="Nolan M."/>
            <person name="Labutti K."/>
            <person name="Barry K."/>
            <person name="Goldstein A."/>
            <person name="Labbe J."/>
            <person name="Schadt C."/>
            <person name="Tuskan G."/>
            <person name="Grigoriev I."/>
            <person name="Martin F."/>
            <person name="Vilgalys R."/>
            <person name="Bonito G."/>
        </authorList>
    </citation>
    <scope>NUCLEOTIDE SEQUENCE [LARGE SCALE GENOMIC DNA]</scope>
    <source>
        <strain evidence="1 2">AG-77</strain>
    </source>
</reference>
<evidence type="ECO:0000313" key="1">
    <source>
        <dbReference type="EMBL" id="OAQ33931.1"/>
    </source>
</evidence>
<evidence type="ECO:0000313" key="2">
    <source>
        <dbReference type="Proteomes" id="UP000078512"/>
    </source>
</evidence>
<name>A0A197KB67_9FUNG</name>
<dbReference type="EMBL" id="KV442019">
    <property type="protein sequence ID" value="OAQ33931.1"/>
    <property type="molecule type" value="Genomic_DNA"/>
</dbReference>